<name>A0A9W4U545_9PLEO</name>
<accession>A0A9W4U545</accession>
<dbReference type="AlphaFoldDB" id="A0A9W4U545"/>
<evidence type="ECO:0000313" key="2">
    <source>
        <dbReference type="Proteomes" id="UP001152607"/>
    </source>
</evidence>
<evidence type="ECO:0000313" key="1">
    <source>
        <dbReference type="EMBL" id="CAI6261099.1"/>
    </source>
</evidence>
<proteinExistence type="predicted"/>
<dbReference type="EMBL" id="CAOQHR010000001">
    <property type="protein sequence ID" value="CAI6261099.1"/>
    <property type="molecule type" value="Genomic_DNA"/>
</dbReference>
<gene>
    <name evidence="1" type="ORF">PDIGIT_LOCUS1350</name>
</gene>
<comment type="caution">
    <text evidence="1">The sequence shown here is derived from an EMBL/GenBank/DDBJ whole genome shotgun (WGS) entry which is preliminary data.</text>
</comment>
<sequence>MTETPLTALAWMMSEIVVDVERVQNSVGRLWFTIEQSHVVSENNGNHITVLLELVYCACPILLKSSQATKMACTMYQECTKIHMLLHLIVV</sequence>
<keyword evidence="2" id="KW-1185">Reference proteome</keyword>
<protein>
    <submittedName>
        <fullName evidence="1">Uncharacterized protein</fullName>
    </submittedName>
</protein>
<dbReference type="Proteomes" id="UP001152607">
    <property type="component" value="Unassembled WGS sequence"/>
</dbReference>
<reference evidence="1" key="1">
    <citation type="submission" date="2023-01" db="EMBL/GenBank/DDBJ databases">
        <authorList>
            <person name="Van Ghelder C."/>
            <person name="Rancurel C."/>
        </authorList>
    </citation>
    <scope>NUCLEOTIDE SEQUENCE</scope>
    <source>
        <strain evidence="1">CNCM I-4278</strain>
    </source>
</reference>
<organism evidence="1 2">
    <name type="scientific">Periconia digitata</name>
    <dbReference type="NCBI Taxonomy" id="1303443"/>
    <lineage>
        <taxon>Eukaryota</taxon>
        <taxon>Fungi</taxon>
        <taxon>Dikarya</taxon>
        <taxon>Ascomycota</taxon>
        <taxon>Pezizomycotina</taxon>
        <taxon>Dothideomycetes</taxon>
        <taxon>Pleosporomycetidae</taxon>
        <taxon>Pleosporales</taxon>
        <taxon>Massarineae</taxon>
        <taxon>Periconiaceae</taxon>
        <taxon>Periconia</taxon>
    </lineage>
</organism>